<name>A0A918DB01_9ACTN</name>
<dbReference type="EMBL" id="BMMM01000036">
    <property type="protein sequence ID" value="GGN96444.1"/>
    <property type="molecule type" value="Genomic_DNA"/>
</dbReference>
<accession>A0A918DB01</accession>
<reference evidence="1 2" key="1">
    <citation type="journal article" date="2014" name="Int. J. Syst. Evol. Microbiol.">
        <title>Complete genome sequence of Corynebacterium casei LMG S-19264T (=DSM 44701T), isolated from a smear-ripened cheese.</title>
        <authorList>
            <consortium name="US DOE Joint Genome Institute (JGI-PGF)"/>
            <person name="Walter F."/>
            <person name="Albersmeier A."/>
            <person name="Kalinowski J."/>
            <person name="Ruckert C."/>
        </authorList>
    </citation>
    <scope>NUCLEOTIDE SEQUENCE [LARGE SCALE GENOMIC DNA]</scope>
    <source>
        <strain evidence="1 2">CGMCC 4.7111</strain>
    </source>
</reference>
<keyword evidence="2" id="KW-1185">Reference proteome</keyword>
<comment type="caution">
    <text evidence="1">The sequence shown here is derived from an EMBL/GenBank/DDBJ whole genome shotgun (WGS) entry which is preliminary data.</text>
</comment>
<evidence type="ECO:0000313" key="1">
    <source>
        <dbReference type="EMBL" id="GGN96444.1"/>
    </source>
</evidence>
<sequence>MPEAEPAPRLFIGTRVTYHGRFTELHDRPLYVLPCTWFGHCDACWEQEDKFEERHPMERDHFMVVDLTTDHRVHHADRASLTPIAHVWPEDAVQFNINGYWYSAAYTTAGGSDRARTVHFYTAEEFIGRTWCHFRVPAPDVRRLDEQGRRRPVI</sequence>
<dbReference type="RefSeq" id="WP_189192653.1">
    <property type="nucleotide sequence ID" value="NZ_BMMM01000036.1"/>
</dbReference>
<organism evidence="1 2">
    <name type="scientific">Streptomyces albiflavescens</name>
    <dbReference type="NCBI Taxonomy" id="1623582"/>
    <lineage>
        <taxon>Bacteria</taxon>
        <taxon>Bacillati</taxon>
        <taxon>Actinomycetota</taxon>
        <taxon>Actinomycetes</taxon>
        <taxon>Kitasatosporales</taxon>
        <taxon>Streptomycetaceae</taxon>
        <taxon>Streptomyces</taxon>
    </lineage>
</organism>
<evidence type="ECO:0000313" key="2">
    <source>
        <dbReference type="Proteomes" id="UP000600365"/>
    </source>
</evidence>
<protein>
    <submittedName>
        <fullName evidence="1">Uncharacterized protein</fullName>
    </submittedName>
</protein>
<proteinExistence type="predicted"/>
<dbReference type="Proteomes" id="UP000600365">
    <property type="component" value="Unassembled WGS sequence"/>
</dbReference>
<dbReference type="AlphaFoldDB" id="A0A918DB01"/>
<gene>
    <name evidence="1" type="ORF">GCM10011579_097930</name>
</gene>